<protein>
    <submittedName>
        <fullName evidence="3">ArsR family transcriptional regulator</fullName>
    </submittedName>
</protein>
<dbReference type="InterPro" id="IPR036388">
    <property type="entry name" value="WH-like_DNA-bd_sf"/>
</dbReference>
<gene>
    <name evidence="3" type="ORF">D9T17_13105</name>
</gene>
<dbReference type="PANTHER" id="PTHR38600:SF2">
    <property type="entry name" value="SLL0088 PROTEIN"/>
    <property type="match status" value="1"/>
</dbReference>
<evidence type="ECO:0000259" key="2">
    <source>
        <dbReference type="PROSITE" id="PS50987"/>
    </source>
</evidence>
<reference evidence="3 4" key="1">
    <citation type="submission" date="2018-10" db="EMBL/GenBank/DDBJ databases">
        <title>The genome of Lysobacter enzymogenes OH11.</title>
        <authorList>
            <person name="Liu F."/>
            <person name="Zhao Y."/>
            <person name="Qian G."/>
            <person name="Chen Y."/>
            <person name="Xu H."/>
        </authorList>
    </citation>
    <scope>NUCLEOTIDE SEQUENCE [LARGE SCALE GENOMIC DNA]</scope>
    <source>
        <strain evidence="3 4">OH11</strain>
    </source>
</reference>
<dbReference type="InterPro" id="IPR011991">
    <property type="entry name" value="ArsR-like_HTH"/>
</dbReference>
<accession>A0A3N2RGW9</accession>
<dbReference type="InterPro" id="IPR001845">
    <property type="entry name" value="HTH_ArsR_DNA-bd_dom"/>
</dbReference>
<sequence>MVDYHSERLDAVFQALADPTRRAMLRQLADGERKVGELAEPYAMTLAAASKHIKALERAGLVRREVRGRIHVCRLDAQPLHGGFEWLRHYERFWNQRLDDLEALLRAEDDADRPAPAAPTSTASTSTASTSAASTSAAPAEPPRPPRRKPRP</sequence>
<name>A0A3N2RGW9_LYSEN</name>
<dbReference type="Proteomes" id="UP000275910">
    <property type="component" value="Unassembled WGS sequence"/>
</dbReference>
<dbReference type="EMBL" id="RCTY01000032">
    <property type="protein sequence ID" value="ROU06629.1"/>
    <property type="molecule type" value="Genomic_DNA"/>
</dbReference>
<dbReference type="GO" id="GO:0003700">
    <property type="term" value="F:DNA-binding transcription factor activity"/>
    <property type="evidence" value="ECO:0007669"/>
    <property type="project" value="InterPro"/>
</dbReference>
<dbReference type="Gene3D" id="1.10.10.10">
    <property type="entry name" value="Winged helix-like DNA-binding domain superfamily/Winged helix DNA-binding domain"/>
    <property type="match status" value="1"/>
</dbReference>
<evidence type="ECO:0000256" key="1">
    <source>
        <dbReference type="SAM" id="MobiDB-lite"/>
    </source>
</evidence>
<organism evidence="3 4">
    <name type="scientific">Lysobacter enzymogenes</name>
    <dbReference type="NCBI Taxonomy" id="69"/>
    <lineage>
        <taxon>Bacteria</taxon>
        <taxon>Pseudomonadati</taxon>
        <taxon>Pseudomonadota</taxon>
        <taxon>Gammaproteobacteria</taxon>
        <taxon>Lysobacterales</taxon>
        <taxon>Lysobacteraceae</taxon>
        <taxon>Lysobacter</taxon>
    </lineage>
</organism>
<dbReference type="PROSITE" id="PS50987">
    <property type="entry name" value="HTH_ARSR_2"/>
    <property type="match status" value="1"/>
</dbReference>
<evidence type="ECO:0000313" key="3">
    <source>
        <dbReference type="EMBL" id="ROU06629.1"/>
    </source>
</evidence>
<comment type="caution">
    <text evidence="3">The sequence shown here is derived from an EMBL/GenBank/DDBJ whole genome shotgun (WGS) entry which is preliminary data.</text>
</comment>
<dbReference type="SUPFAM" id="SSF46785">
    <property type="entry name" value="Winged helix' DNA-binding domain"/>
    <property type="match status" value="1"/>
</dbReference>
<proteinExistence type="predicted"/>
<feature type="region of interest" description="Disordered" evidence="1">
    <location>
        <begin position="109"/>
        <end position="152"/>
    </location>
</feature>
<dbReference type="CDD" id="cd00090">
    <property type="entry name" value="HTH_ARSR"/>
    <property type="match status" value="1"/>
</dbReference>
<dbReference type="NCBIfam" id="NF033788">
    <property type="entry name" value="HTH_metalloreg"/>
    <property type="match status" value="1"/>
</dbReference>
<dbReference type="SMART" id="SM00418">
    <property type="entry name" value="HTH_ARSR"/>
    <property type="match status" value="1"/>
</dbReference>
<feature type="compositionally biased region" description="Low complexity" evidence="1">
    <location>
        <begin position="114"/>
        <end position="139"/>
    </location>
</feature>
<dbReference type="PANTHER" id="PTHR38600">
    <property type="entry name" value="TRANSCRIPTIONAL REGULATORY PROTEIN"/>
    <property type="match status" value="1"/>
</dbReference>
<dbReference type="InterPro" id="IPR036390">
    <property type="entry name" value="WH_DNA-bd_sf"/>
</dbReference>
<dbReference type="PRINTS" id="PR00778">
    <property type="entry name" value="HTHARSR"/>
</dbReference>
<dbReference type="AlphaFoldDB" id="A0A3N2RGW9"/>
<dbReference type="Pfam" id="PF12840">
    <property type="entry name" value="HTH_20"/>
    <property type="match status" value="1"/>
</dbReference>
<dbReference type="RefSeq" id="WP_123647825.1">
    <property type="nucleotide sequence ID" value="NZ_RCTY01000032.1"/>
</dbReference>
<evidence type="ECO:0000313" key="4">
    <source>
        <dbReference type="Proteomes" id="UP000275910"/>
    </source>
</evidence>
<feature type="domain" description="HTH arsR-type" evidence="2">
    <location>
        <begin position="1"/>
        <end position="105"/>
    </location>
</feature>